<feature type="domain" description="RING-type" evidence="6">
    <location>
        <begin position="1258"/>
        <end position="1300"/>
    </location>
</feature>
<keyword evidence="3" id="KW-0862">Zinc</keyword>
<feature type="compositionally biased region" description="Low complexity" evidence="5">
    <location>
        <begin position="358"/>
        <end position="393"/>
    </location>
</feature>
<feature type="compositionally biased region" description="Basic residues" evidence="5">
    <location>
        <begin position="707"/>
        <end position="718"/>
    </location>
</feature>
<feature type="region of interest" description="Disordered" evidence="5">
    <location>
        <begin position="905"/>
        <end position="932"/>
    </location>
</feature>
<name>A0AAW0YV46_9TREE</name>
<feature type="compositionally biased region" description="Polar residues" evidence="5">
    <location>
        <begin position="147"/>
        <end position="160"/>
    </location>
</feature>
<evidence type="ECO:0000313" key="7">
    <source>
        <dbReference type="EMBL" id="KAK8850395.1"/>
    </source>
</evidence>
<protein>
    <recommendedName>
        <fullName evidence="6">RING-type domain-containing protein</fullName>
    </recommendedName>
</protein>
<evidence type="ECO:0000256" key="3">
    <source>
        <dbReference type="ARBA" id="ARBA00022833"/>
    </source>
</evidence>
<dbReference type="Pfam" id="PF13639">
    <property type="entry name" value="zf-RING_2"/>
    <property type="match status" value="1"/>
</dbReference>
<dbReference type="InterPro" id="IPR013083">
    <property type="entry name" value="Znf_RING/FYVE/PHD"/>
</dbReference>
<proteinExistence type="predicted"/>
<gene>
    <name evidence="7" type="ORF">IAR55_004313</name>
</gene>
<feature type="compositionally biased region" description="Basic and acidic residues" evidence="5">
    <location>
        <begin position="1114"/>
        <end position="1128"/>
    </location>
</feature>
<dbReference type="KEGG" id="kne:92181571"/>
<feature type="compositionally biased region" description="Pro residues" evidence="5">
    <location>
        <begin position="1012"/>
        <end position="1022"/>
    </location>
</feature>
<evidence type="ECO:0000256" key="5">
    <source>
        <dbReference type="SAM" id="MobiDB-lite"/>
    </source>
</evidence>
<feature type="region of interest" description="Disordered" evidence="5">
    <location>
        <begin position="944"/>
        <end position="1180"/>
    </location>
</feature>
<dbReference type="Proteomes" id="UP001388673">
    <property type="component" value="Unassembled WGS sequence"/>
</dbReference>
<evidence type="ECO:0000313" key="8">
    <source>
        <dbReference type="Proteomes" id="UP001388673"/>
    </source>
</evidence>
<keyword evidence="2 4" id="KW-0863">Zinc-finger</keyword>
<dbReference type="EMBL" id="JBCAWK010000008">
    <property type="protein sequence ID" value="KAK8850395.1"/>
    <property type="molecule type" value="Genomic_DNA"/>
</dbReference>
<dbReference type="SMART" id="SM00184">
    <property type="entry name" value="RING"/>
    <property type="match status" value="1"/>
</dbReference>
<dbReference type="InterPro" id="IPR053238">
    <property type="entry name" value="RING-H2_zinc_finger"/>
</dbReference>
<dbReference type="InterPro" id="IPR001841">
    <property type="entry name" value="Znf_RING"/>
</dbReference>
<feature type="region of interest" description="Disordered" evidence="5">
    <location>
        <begin position="94"/>
        <end position="757"/>
    </location>
</feature>
<dbReference type="Gene3D" id="3.30.40.10">
    <property type="entry name" value="Zinc/RING finger domain, C3HC4 (zinc finger)"/>
    <property type="match status" value="1"/>
</dbReference>
<feature type="compositionally biased region" description="Low complexity" evidence="5">
    <location>
        <begin position="651"/>
        <end position="670"/>
    </location>
</feature>
<dbReference type="SUPFAM" id="SSF57850">
    <property type="entry name" value="RING/U-box"/>
    <property type="match status" value="1"/>
</dbReference>
<feature type="compositionally biased region" description="Polar residues" evidence="5">
    <location>
        <begin position="345"/>
        <end position="357"/>
    </location>
</feature>
<feature type="compositionally biased region" description="Basic and acidic residues" evidence="5">
    <location>
        <begin position="166"/>
        <end position="186"/>
    </location>
</feature>
<feature type="compositionally biased region" description="Polar residues" evidence="5">
    <location>
        <begin position="394"/>
        <end position="403"/>
    </location>
</feature>
<feature type="compositionally biased region" description="Basic and acidic residues" evidence="5">
    <location>
        <begin position="965"/>
        <end position="976"/>
    </location>
</feature>
<feature type="compositionally biased region" description="Pro residues" evidence="5">
    <location>
        <begin position="989"/>
        <end position="1002"/>
    </location>
</feature>
<feature type="region of interest" description="Disordered" evidence="5">
    <location>
        <begin position="1"/>
        <end position="74"/>
    </location>
</feature>
<feature type="compositionally biased region" description="Polar residues" evidence="5">
    <location>
        <begin position="629"/>
        <end position="647"/>
    </location>
</feature>
<feature type="compositionally biased region" description="Low complexity" evidence="5">
    <location>
        <begin position="1023"/>
        <end position="1047"/>
    </location>
</feature>
<feature type="compositionally biased region" description="Polar residues" evidence="5">
    <location>
        <begin position="587"/>
        <end position="615"/>
    </location>
</feature>
<organism evidence="7 8">
    <name type="scientific">Kwoniella newhampshirensis</name>
    <dbReference type="NCBI Taxonomy" id="1651941"/>
    <lineage>
        <taxon>Eukaryota</taxon>
        <taxon>Fungi</taxon>
        <taxon>Dikarya</taxon>
        <taxon>Basidiomycota</taxon>
        <taxon>Agaricomycotina</taxon>
        <taxon>Tremellomycetes</taxon>
        <taxon>Tremellales</taxon>
        <taxon>Cryptococcaceae</taxon>
        <taxon>Kwoniella</taxon>
    </lineage>
</organism>
<evidence type="ECO:0000256" key="4">
    <source>
        <dbReference type="PROSITE-ProRule" id="PRU00175"/>
    </source>
</evidence>
<sequence length="1307" mass="137910">MNTGGRTARRVNEPGGSGAGTPVDVPGTGAPRRTRKKPKASPLPSPQPSPAPRSTGPVPRPYLALAPSPVSTLSPSAIDQLASAAQLVLPSSYLRSSNSPSATFNDAGAGPSRPTTASGNAVGAGNGGRRSRYAAGLLSPPTIVPGGSSSTPRIQGQQVPANPRRRSADRDRPGQLSVRRSEERLRNLHQANPSMSSLGQLGQIFESGRLPDMPEEERPVTSQQRRRRRIVRNEAGGLTRRPTVSSREEGRALGLARGASMRRTNVWDDIPEAGEPPPPFPFPTTSTSRLPPAFSTPPDERTESNATPRASSPVTAPPPRPRSPPPTFEQAIGQSPSLHTIHRNPMTTSSAPSVPQVTSRPTLSLSTTLPVQPSDRADIPTPTSASTTSPTSSHFVSAPTSPARTVVTLDDEDLTEEERSDRRMWNSDLLAGYSLEERVRREMARKKARDQVGLGRPSKDEPAPRGSMSEGEALPVPANGGSEAFGDQGEAVQPIQSPATEAPESLSDEPSRTSTTKVVNPELGAEVSSLVPGDTAPPAEDAHLTLSNAPTVILTPPMPSTHIAVEDDGEESRTPGAEIAPDPLEVQQRSASPQSSITPVSSTADEQPLSRTASVPFSGEDRLPIVRASNPTSDPPNSILSDPSSPKSLAHDSPSPASPLSSSPQGLPASSEDRLNTSPVALVKGSASSITVEPSHVDVQPTSPTKQTRKLTRGKAIRRLSASGSPKTSSISPLLSLKRNSEPNLDPVPARPLFKGGAWGYPPETDAIARMDGFPGRAVGKSDEILEQRDTTKVVSPSIVTESLPPNREAALKRRDLRTTAAQAPAAIPKPIKSNRPVFNSSLSSGPLIDLNEDEIISTPASQYMSLAHLAASSADLLELLEIAEEPIAESSAQAAARLGASFPTVDTSQAGAGPRLDLIQPETSSASEPVVTVEDSVPALATAEPAGLNKRQPPPPPPPLRTKVMKEQVESEKTPKAVPSPSEGSRRPPVPTRRPPPPPPLSQAERQTMAPPLPPRPPPPSFTSRPPHIRSDSVSSRTSSSNDTIVPLSEIKSPRLSLGLGLGLGLRPRGPRPPPPPPPRPRKSWAKIVTSDLDDSSLTLSPLSAGVTGIRPMAERTQSDFPRRHEGSDDEDDDGLGLGVASALGVTSMGNGGEEGRGLNRSASEVDMRRRGRGASGGEREYTDLDLLVSRLEGSGREFEGFTQITTFLGPSKAPAASPEAIATLLPGLINVDSRRTTPQGKVKLKLSLLGVRVSKCPICLSQFRGGEKGIMLPSCGHSGHESCVMRWFREDGRCFVCREVLGAEE</sequence>
<feature type="compositionally biased region" description="Basic and acidic residues" evidence="5">
    <location>
        <begin position="1155"/>
        <end position="1170"/>
    </location>
</feature>
<comment type="caution">
    <text evidence="7">The sequence shown here is derived from an EMBL/GenBank/DDBJ whole genome shotgun (WGS) entry which is preliminary data.</text>
</comment>
<dbReference type="GO" id="GO:0008270">
    <property type="term" value="F:zinc ion binding"/>
    <property type="evidence" value="ECO:0007669"/>
    <property type="project" value="UniProtKB-KW"/>
</dbReference>
<evidence type="ECO:0000256" key="1">
    <source>
        <dbReference type="ARBA" id="ARBA00022723"/>
    </source>
</evidence>
<feature type="compositionally biased region" description="Pro residues" evidence="5">
    <location>
        <begin position="41"/>
        <end position="51"/>
    </location>
</feature>
<keyword evidence="1" id="KW-0479">Metal-binding</keyword>
<evidence type="ECO:0000259" key="6">
    <source>
        <dbReference type="PROSITE" id="PS50089"/>
    </source>
</evidence>
<accession>A0AAW0YV46</accession>
<dbReference type="PANTHER" id="PTHR14155">
    <property type="entry name" value="RING FINGER DOMAIN-CONTAINING"/>
    <property type="match status" value="1"/>
</dbReference>
<dbReference type="PROSITE" id="PS50089">
    <property type="entry name" value="ZF_RING_2"/>
    <property type="match status" value="1"/>
</dbReference>
<reference evidence="7 8" key="1">
    <citation type="journal article" date="2024" name="bioRxiv">
        <title>Comparative genomics of Cryptococcus and Kwoniella reveals pathogenesis evolution and contrasting karyotype dynamics via intercentromeric recombination or chromosome fusion.</title>
        <authorList>
            <person name="Coelho M.A."/>
            <person name="David-Palma M."/>
            <person name="Shea T."/>
            <person name="Bowers K."/>
            <person name="McGinley-Smith S."/>
            <person name="Mohammad A.W."/>
            <person name="Gnirke A."/>
            <person name="Yurkov A.M."/>
            <person name="Nowrousian M."/>
            <person name="Sun S."/>
            <person name="Cuomo C.A."/>
            <person name="Heitman J."/>
        </authorList>
    </citation>
    <scope>NUCLEOTIDE SEQUENCE [LARGE SCALE GENOMIC DNA]</scope>
    <source>
        <strain evidence="7 8">CBS 13917</strain>
    </source>
</reference>
<dbReference type="PANTHER" id="PTHR14155:SF627">
    <property type="entry name" value="OS06G0192800 PROTEIN"/>
    <property type="match status" value="1"/>
</dbReference>
<feature type="compositionally biased region" description="Polar residues" evidence="5">
    <location>
        <begin position="722"/>
        <end position="733"/>
    </location>
</feature>
<dbReference type="GeneID" id="92181571"/>
<feature type="compositionally biased region" description="Low complexity" evidence="5">
    <location>
        <begin position="283"/>
        <end position="292"/>
    </location>
</feature>
<dbReference type="RefSeq" id="XP_066801826.1">
    <property type="nucleotide sequence ID" value="XM_066947412.1"/>
</dbReference>
<feature type="compositionally biased region" description="Polar residues" evidence="5">
    <location>
        <begin position="189"/>
        <end position="200"/>
    </location>
</feature>
<feature type="compositionally biased region" description="Pro residues" evidence="5">
    <location>
        <begin position="315"/>
        <end position="327"/>
    </location>
</feature>
<evidence type="ECO:0000256" key="2">
    <source>
        <dbReference type="ARBA" id="ARBA00022771"/>
    </source>
</evidence>
<keyword evidence="8" id="KW-1185">Reference proteome</keyword>